<dbReference type="Proteomes" id="UP000297245">
    <property type="component" value="Unassembled WGS sequence"/>
</dbReference>
<evidence type="ECO:0008006" key="3">
    <source>
        <dbReference type="Google" id="ProtNLM"/>
    </source>
</evidence>
<evidence type="ECO:0000313" key="2">
    <source>
        <dbReference type="Proteomes" id="UP000297245"/>
    </source>
</evidence>
<accession>A0A4S8M4W7</accession>
<dbReference type="AlphaFoldDB" id="A0A4S8M4W7"/>
<proteinExistence type="predicted"/>
<dbReference type="OrthoDB" id="2886770at2759"/>
<evidence type="ECO:0000313" key="1">
    <source>
        <dbReference type="EMBL" id="THU96763.1"/>
    </source>
</evidence>
<dbReference type="EMBL" id="ML179169">
    <property type="protein sequence ID" value="THU96763.1"/>
    <property type="molecule type" value="Genomic_DNA"/>
</dbReference>
<protein>
    <recommendedName>
        <fullName evidence="3">F-box domain-containing protein</fullName>
    </recommendedName>
</protein>
<organism evidence="1 2">
    <name type="scientific">Dendrothele bispora (strain CBS 962.96)</name>
    <dbReference type="NCBI Taxonomy" id="1314807"/>
    <lineage>
        <taxon>Eukaryota</taxon>
        <taxon>Fungi</taxon>
        <taxon>Dikarya</taxon>
        <taxon>Basidiomycota</taxon>
        <taxon>Agaricomycotina</taxon>
        <taxon>Agaricomycetes</taxon>
        <taxon>Agaricomycetidae</taxon>
        <taxon>Agaricales</taxon>
        <taxon>Agaricales incertae sedis</taxon>
        <taxon>Dendrothele</taxon>
    </lineage>
</organism>
<sequence>MPRLLRTLQTSLFSVLVHLLGRFNSKRVKTTLISTGEHDSSENMFDTHSFEPIRSSLSVQRLPLNVLFEILDICVLSNPYRDHVDSVKHIQTFRFMDNPAWKLSQVCSGWRTAARNRRGLWTQFLSLRTLPQCLPWLKLLQDNLPSLRKLQLEMICKNSGPTPRNPIQLFRVAPLLEEVSIWSLSGNCQPLALDQHRLYRLEAPMSAISDIRLLTTLQDCSLYLNQAGHRLFQQTLTSYSLQNLALREHPDINTGSALRLLDSLLLPNLRRFSIRTCDNALIGSNIRKFLARSGCDLMDLDIDIHGLYFGDLVEIFRLCSELRRLRLITPPCPSLLEQLRPVPGSDSATCLLPHLEILDLSSAKYGIRHFEHDFPELCRTIWIRGFEDNLGPNMTGLVKLQELHLWTGGDLTGASFKLRSTMTGLIERGLKVYDSDVLLDMDAFDVEDVDFEIGSEEGKGGEL</sequence>
<name>A0A4S8M4W7_DENBC</name>
<reference evidence="1 2" key="1">
    <citation type="journal article" date="2019" name="Nat. Ecol. Evol.">
        <title>Megaphylogeny resolves global patterns of mushroom evolution.</title>
        <authorList>
            <person name="Varga T."/>
            <person name="Krizsan K."/>
            <person name="Foldi C."/>
            <person name="Dima B."/>
            <person name="Sanchez-Garcia M."/>
            <person name="Sanchez-Ramirez S."/>
            <person name="Szollosi G.J."/>
            <person name="Szarkandi J.G."/>
            <person name="Papp V."/>
            <person name="Albert L."/>
            <person name="Andreopoulos W."/>
            <person name="Angelini C."/>
            <person name="Antonin V."/>
            <person name="Barry K.W."/>
            <person name="Bougher N.L."/>
            <person name="Buchanan P."/>
            <person name="Buyck B."/>
            <person name="Bense V."/>
            <person name="Catcheside P."/>
            <person name="Chovatia M."/>
            <person name="Cooper J."/>
            <person name="Damon W."/>
            <person name="Desjardin D."/>
            <person name="Finy P."/>
            <person name="Geml J."/>
            <person name="Haridas S."/>
            <person name="Hughes K."/>
            <person name="Justo A."/>
            <person name="Karasinski D."/>
            <person name="Kautmanova I."/>
            <person name="Kiss B."/>
            <person name="Kocsube S."/>
            <person name="Kotiranta H."/>
            <person name="LaButti K.M."/>
            <person name="Lechner B.E."/>
            <person name="Liimatainen K."/>
            <person name="Lipzen A."/>
            <person name="Lukacs Z."/>
            <person name="Mihaltcheva S."/>
            <person name="Morgado L.N."/>
            <person name="Niskanen T."/>
            <person name="Noordeloos M.E."/>
            <person name="Ohm R.A."/>
            <person name="Ortiz-Santana B."/>
            <person name="Ovrebo C."/>
            <person name="Racz N."/>
            <person name="Riley R."/>
            <person name="Savchenko A."/>
            <person name="Shiryaev A."/>
            <person name="Soop K."/>
            <person name="Spirin V."/>
            <person name="Szebenyi C."/>
            <person name="Tomsovsky M."/>
            <person name="Tulloss R.E."/>
            <person name="Uehling J."/>
            <person name="Grigoriev I.V."/>
            <person name="Vagvolgyi C."/>
            <person name="Papp T."/>
            <person name="Martin F.M."/>
            <person name="Miettinen O."/>
            <person name="Hibbett D.S."/>
            <person name="Nagy L.G."/>
        </authorList>
    </citation>
    <scope>NUCLEOTIDE SEQUENCE [LARGE SCALE GENOMIC DNA]</scope>
    <source>
        <strain evidence="1 2">CBS 962.96</strain>
    </source>
</reference>
<keyword evidence="2" id="KW-1185">Reference proteome</keyword>
<gene>
    <name evidence="1" type="ORF">K435DRAFT_891286</name>
</gene>